<proteinExistence type="predicted"/>
<sequence length="41" mass="4574">MIISQCLTSLARCPWQPFAFPARPNTKGAQGRSLYFGEMKA</sequence>
<reference evidence="1" key="2">
    <citation type="journal article" date="2015" name="Fish Shellfish Immunol.">
        <title>Early steps in the European eel (Anguilla anguilla)-Vibrio vulnificus interaction in the gills: Role of the RtxA13 toxin.</title>
        <authorList>
            <person name="Callol A."/>
            <person name="Pajuelo D."/>
            <person name="Ebbesson L."/>
            <person name="Teles M."/>
            <person name="MacKenzie S."/>
            <person name="Amaro C."/>
        </authorList>
    </citation>
    <scope>NUCLEOTIDE SEQUENCE</scope>
</reference>
<reference evidence="1" key="1">
    <citation type="submission" date="2014-11" db="EMBL/GenBank/DDBJ databases">
        <authorList>
            <person name="Amaro Gonzalez C."/>
        </authorList>
    </citation>
    <scope>NUCLEOTIDE SEQUENCE</scope>
</reference>
<dbReference type="EMBL" id="GBXM01055373">
    <property type="protein sequence ID" value="JAH53204.1"/>
    <property type="molecule type" value="Transcribed_RNA"/>
</dbReference>
<dbReference type="AlphaFoldDB" id="A0A0E9THN6"/>
<protein>
    <submittedName>
        <fullName evidence="1">Uncharacterized protein</fullName>
    </submittedName>
</protein>
<organism evidence="1">
    <name type="scientific">Anguilla anguilla</name>
    <name type="common">European freshwater eel</name>
    <name type="synonym">Muraena anguilla</name>
    <dbReference type="NCBI Taxonomy" id="7936"/>
    <lineage>
        <taxon>Eukaryota</taxon>
        <taxon>Metazoa</taxon>
        <taxon>Chordata</taxon>
        <taxon>Craniata</taxon>
        <taxon>Vertebrata</taxon>
        <taxon>Euteleostomi</taxon>
        <taxon>Actinopterygii</taxon>
        <taxon>Neopterygii</taxon>
        <taxon>Teleostei</taxon>
        <taxon>Anguilliformes</taxon>
        <taxon>Anguillidae</taxon>
        <taxon>Anguilla</taxon>
    </lineage>
</organism>
<accession>A0A0E9THN6</accession>
<name>A0A0E9THN6_ANGAN</name>
<evidence type="ECO:0000313" key="1">
    <source>
        <dbReference type="EMBL" id="JAH53204.1"/>
    </source>
</evidence>